<sequence>MRQLIAVRETLLVAGVTTFRFSKLLNKVKDRKV</sequence>
<dbReference type="Proteomes" id="UP001230005">
    <property type="component" value="Unassembled WGS sequence"/>
</dbReference>
<evidence type="ECO:0000313" key="1">
    <source>
        <dbReference type="EMBL" id="MDQ0255971.1"/>
    </source>
</evidence>
<keyword evidence="2" id="KW-1185">Reference proteome</keyword>
<accession>A0ABT9ZZ52</accession>
<name>A0ABT9ZZ52_9BACI</name>
<reference evidence="1 2" key="1">
    <citation type="submission" date="2023-07" db="EMBL/GenBank/DDBJ databases">
        <title>Genomic Encyclopedia of Type Strains, Phase IV (KMG-IV): sequencing the most valuable type-strain genomes for metagenomic binning, comparative biology and taxonomic classification.</title>
        <authorList>
            <person name="Goeker M."/>
        </authorList>
    </citation>
    <scope>NUCLEOTIDE SEQUENCE [LARGE SCALE GENOMIC DNA]</scope>
    <source>
        <strain evidence="1 2">DSM 9768</strain>
    </source>
</reference>
<organism evidence="1 2">
    <name type="scientific">Evansella vedderi</name>
    <dbReference type="NCBI Taxonomy" id="38282"/>
    <lineage>
        <taxon>Bacteria</taxon>
        <taxon>Bacillati</taxon>
        <taxon>Bacillota</taxon>
        <taxon>Bacilli</taxon>
        <taxon>Bacillales</taxon>
        <taxon>Bacillaceae</taxon>
        <taxon>Evansella</taxon>
    </lineage>
</organism>
<protein>
    <submittedName>
        <fullName evidence="1">Uncharacterized protein</fullName>
    </submittedName>
</protein>
<gene>
    <name evidence="1" type="ORF">J2S74_003370</name>
</gene>
<evidence type="ECO:0000313" key="2">
    <source>
        <dbReference type="Proteomes" id="UP001230005"/>
    </source>
</evidence>
<proteinExistence type="predicted"/>
<dbReference type="EMBL" id="JAUSUG010000014">
    <property type="protein sequence ID" value="MDQ0255971.1"/>
    <property type="molecule type" value="Genomic_DNA"/>
</dbReference>
<comment type="caution">
    <text evidence="1">The sequence shown here is derived from an EMBL/GenBank/DDBJ whole genome shotgun (WGS) entry which is preliminary data.</text>
</comment>